<dbReference type="RefSeq" id="WP_102244248.1">
    <property type="nucleotide sequence ID" value="NZ_CP025704.1"/>
</dbReference>
<dbReference type="Gene3D" id="3.40.50.300">
    <property type="entry name" value="P-loop containing nucleotide triphosphate hydrolases"/>
    <property type="match status" value="1"/>
</dbReference>
<sequence length="230" mass="25633">MSLIELKNIHKNFIMGEEEIRALNDVSITINEGEFTSIVGASGSGKSTMMNIIGLLDLPSEGTYYLDGTNTTEMNDDELSHYRNQKIGFVFQSFHLLPKASALKNVEMPMQYASAYNKDLTDTKIREMALQTLDKVGLASRVHHLPNELSGGQRQRVAIARALVNNPKILLADEPTGALDSKTSEEILNLFEELNKQGVTVIIVTHDNNVARRCKRVLRMSDGKIREESV</sequence>
<dbReference type="InterPro" id="IPR027417">
    <property type="entry name" value="P-loop_NTPase"/>
</dbReference>
<keyword evidence="1" id="KW-0813">Transport</keyword>
<dbReference type="InterPro" id="IPR017911">
    <property type="entry name" value="MacB-like_ATP-bd"/>
</dbReference>
<dbReference type="GO" id="GO:0022857">
    <property type="term" value="F:transmembrane transporter activity"/>
    <property type="evidence" value="ECO:0007669"/>
    <property type="project" value="UniProtKB-ARBA"/>
</dbReference>
<evidence type="ECO:0000313" key="5">
    <source>
        <dbReference type="EMBL" id="AUN98957.1"/>
    </source>
</evidence>
<dbReference type="PROSITE" id="PS00211">
    <property type="entry name" value="ABC_TRANSPORTER_1"/>
    <property type="match status" value="1"/>
</dbReference>
<dbReference type="GO" id="GO:0016887">
    <property type="term" value="F:ATP hydrolysis activity"/>
    <property type="evidence" value="ECO:0007669"/>
    <property type="project" value="InterPro"/>
</dbReference>
<dbReference type="OrthoDB" id="9766351at2"/>
<dbReference type="InterPro" id="IPR003593">
    <property type="entry name" value="AAA+_ATPase"/>
</dbReference>
<evidence type="ECO:0000313" key="6">
    <source>
        <dbReference type="Proteomes" id="UP000235584"/>
    </source>
</evidence>
<dbReference type="GO" id="GO:0098796">
    <property type="term" value="C:membrane protein complex"/>
    <property type="evidence" value="ECO:0007669"/>
    <property type="project" value="UniProtKB-ARBA"/>
</dbReference>
<dbReference type="FunFam" id="3.40.50.300:FF:000032">
    <property type="entry name" value="Export ABC transporter ATP-binding protein"/>
    <property type="match status" value="1"/>
</dbReference>
<name>A0A2K9NTZ0_BACTC</name>
<evidence type="ECO:0000256" key="3">
    <source>
        <dbReference type="ARBA" id="ARBA00022840"/>
    </source>
</evidence>
<dbReference type="SUPFAM" id="SSF52540">
    <property type="entry name" value="P-loop containing nucleoside triphosphate hydrolases"/>
    <property type="match status" value="1"/>
</dbReference>
<dbReference type="PROSITE" id="PS50893">
    <property type="entry name" value="ABC_TRANSPORTER_2"/>
    <property type="match status" value="1"/>
</dbReference>
<gene>
    <name evidence="5" type="ORF">C0V70_12770</name>
</gene>
<dbReference type="InterPro" id="IPR003439">
    <property type="entry name" value="ABC_transporter-like_ATP-bd"/>
</dbReference>
<evidence type="ECO:0000256" key="1">
    <source>
        <dbReference type="ARBA" id="ARBA00022448"/>
    </source>
</evidence>
<proteinExistence type="inferred from homology"/>
<accession>A0A2K9NTZ0</accession>
<dbReference type="KEGG" id="bsto:C0V70_12770"/>
<comment type="similarity">
    <text evidence="4">Belongs to the ABC transporter superfamily. Macrolide exporter (TC 3.A.1.122) family.</text>
</comment>
<dbReference type="PANTHER" id="PTHR42798:SF2">
    <property type="entry name" value="ABC TRANSPORTER ATP-BINDING PROTEIN MG467-RELATED"/>
    <property type="match status" value="1"/>
</dbReference>
<evidence type="ECO:0000256" key="4">
    <source>
        <dbReference type="ARBA" id="ARBA00038388"/>
    </source>
</evidence>
<reference evidence="5 6" key="1">
    <citation type="submission" date="2018-01" db="EMBL/GenBank/DDBJ databases">
        <title>Complete genome sequence of Bacteriovorax stolpii DSM12778.</title>
        <authorList>
            <person name="Tang B."/>
            <person name="Chang J."/>
        </authorList>
    </citation>
    <scope>NUCLEOTIDE SEQUENCE [LARGE SCALE GENOMIC DNA]</scope>
    <source>
        <strain evidence="5 6">DSM 12778</strain>
    </source>
</reference>
<dbReference type="AlphaFoldDB" id="A0A2K9NTZ0"/>
<keyword evidence="6" id="KW-1185">Reference proteome</keyword>
<organism evidence="5 6">
    <name type="scientific">Bacteriovorax stolpii</name>
    <name type="common">Bdellovibrio stolpii</name>
    <dbReference type="NCBI Taxonomy" id="960"/>
    <lineage>
        <taxon>Bacteria</taxon>
        <taxon>Pseudomonadati</taxon>
        <taxon>Bdellovibrionota</taxon>
        <taxon>Bacteriovoracia</taxon>
        <taxon>Bacteriovoracales</taxon>
        <taxon>Bacteriovoracaceae</taxon>
        <taxon>Bacteriovorax</taxon>
    </lineage>
</organism>
<protein>
    <submittedName>
        <fullName evidence="5">Macrolide ABC transporter ATP-binding protein</fullName>
    </submittedName>
</protein>
<dbReference type="Proteomes" id="UP000235584">
    <property type="component" value="Chromosome"/>
</dbReference>
<dbReference type="InterPro" id="IPR017871">
    <property type="entry name" value="ABC_transporter-like_CS"/>
</dbReference>
<dbReference type="GO" id="GO:0005524">
    <property type="term" value="F:ATP binding"/>
    <property type="evidence" value="ECO:0007669"/>
    <property type="project" value="UniProtKB-KW"/>
</dbReference>
<dbReference type="Pfam" id="PF00005">
    <property type="entry name" value="ABC_tran"/>
    <property type="match status" value="1"/>
</dbReference>
<dbReference type="EMBL" id="CP025704">
    <property type="protein sequence ID" value="AUN98957.1"/>
    <property type="molecule type" value="Genomic_DNA"/>
</dbReference>
<evidence type="ECO:0000256" key="2">
    <source>
        <dbReference type="ARBA" id="ARBA00022741"/>
    </source>
</evidence>
<dbReference type="CDD" id="cd03255">
    <property type="entry name" value="ABC_MJ0796_LolCDE_FtsE"/>
    <property type="match status" value="1"/>
</dbReference>
<keyword evidence="3 5" id="KW-0067">ATP-binding</keyword>
<dbReference type="PANTHER" id="PTHR42798">
    <property type="entry name" value="LIPOPROTEIN-RELEASING SYSTEM ATP-BINDING PROTEIN LOLD"/>
    <property type="match status" value="1"/>
</dbReference>
<dbReference type="SMART" id="SM00382">
    <property type="entry name" value="AAA"/>
    <property type="match status" value="1"/>
</dbReference>
<keyword evidence="2" id="KW-0547">Nucleotide-binding</keyword>